<keyword evidence="5 7" id="KW-0472">Membrane</keyword>
<organism evidence="9">
    <name type="scientific">Graphocephala atropunctata</name>
    <dbReference type="NCBI Taxonomy" id="36148"/>
    <lineage>
        <taxon>Eukaryota</taxon>
        <taxon>Metazoa</taxon>
        <taxon>Ecdysozoa</taxon>
        <taxon>Arthropoda</taxon>
        <taxon>Hexapoda</taxon>
        <taxon>Insecta</taxon>
        <taxon>Pterygota</taxon>
        <taxon>Neoptera</taxon>
        <taxon>Paraneoptera</taxon>
        <taxon>Hemiptera</taxon>
        <taxon>Auchenorrhyncha</taxon>
        <taxon>Membracoidea</taxon>
        <taxon>Cicadellidae</taxon>
        <taxon>Cicadellinae</taxon>
        <taxon>Cicadellini</taxon>
        <taxon>Graphocephala</taxon>
    </lineage>
</organism>
<protein>
    <recommendedName>
        <fullName evidence="7">Palmitoyltransferase</fullName>
        <ecNumber evidence="7">2.3.1.225</ecNumber>
    </recommendedName>
</protein>
<sequence length="365" mass="42267">MKIFYSVWSKCVNLWIYYKLCFFSLFYNIHLDQGYAADVVMEPMIWFVDNFTKCLGPLFVACVVTLMSAVIIISYWIGLPYWWERNCYVTLGLLVVGHWLLVNTLFHYYMGVVTPPGYPPEDSLIPEAVSICKKCIAPKPPRTHHCSVCNRCVLKMDHHCPWLNNCVGHYNHRYFYMYMIFIVASTLFIMVFGVELAHTEVWLGEGVEGDELVGHPVRLNTSGPEPIVEWDEEMENRSPPVSEPPEIQWRRRSIVFMAFICSGACIALGCLSYWHANLIARGETSIEAHINKSETKRLAKLNKIYINPYNFGRNRNWKKFLGLERGRSWRHLLLPSRHKPEGDGLTWDSVFSVTEELSVNHSKVS</sequence>
<feature type="transmembrane region" description="Helical" evidence="7">
    <location>
        <begin position="50"/>
        <end position="76"/>
    </location>
</feature>
<evidence type="ECO:0000313" key="9">
    <source>
        <dbReference type="EMBL" id="JAT34310.1"/>
    </source>
</evidence>
<evidence type="ECO:0000256" key="7">
    <source>
        <dbReference type="RuleBase" id="RU079119"/>
    </source>
</evidence>
<keyword evidence="4 7" id="KW-1133">Transmembrane helix</keyword>
<evidence type="ECO:0000256" key="6">
    <source>
        <dbReference type="ARBA" id="ARBA00023315"/>
    </source>
</evidence>
<reference evidence="9" key="1">
    <citation type="submission" date="2015-11" db="EMBL/GenBank/DDBJ databases">
        <title>De novo transcriptome assembly of four potential Pierce s Disease insect vectors from Arizona vineyards.</title>
        <authorList>
            <person name="Tassone E.E."/>
        </authorList>
    </citation>
    <scope>NUCLEOTIDE SEQUENCE</scope>
</reference>
<dbReference type="EMBL" id="GEBQ01005667">
    <property type="protein sequence ID" value="JAT34310.1"/>
    <property type="molecule type" value="Transcribed_RNA"/>
</dbReference>
<dbReference type="Pfam" id="PF01529">
    <property type="entry name" value="DHHC"/>
    <property type="match status" value="1"/>
</dbReference>
<dbReference type="GO" id="GO:0016020">
    <property type="term" value="C:membrane"/>
    <property type="evidence" value="ECO:0007669"/>
    <property type="project" value="UniProtKB-SubCell"/>
</dbReference>
<keyword evidence="6 7" id="KW-0012">Acyltransferase</keyword>
<comment type="similarity">
    <text evidence="7">Belongs to the DHHC palmitoyltransferase family.</text>
</comment>
<evidence type="ECO:0000256" key="1">
    <source>
        <dbReference type="ARBA" id="ARBA00004141"/>
    </source>
</evidence>
<dbReference type="AlphaFoldDB" id="A0A1B6MEH3"/>
<comment type="subcellular location">
    <subcellularLocation>
        <location evidence="1">Membrane</location>
        <topology evidence="1">Multi-pass membrane protein</topology>
    </subcellularLocation>
</comment>
<dbReference type="PROSITE" id="PS50216">
    <property type="entry name" value="DHHC"/>
    <property type="match status" value="1"/>
</dbReference>
<feature type="domain" description="Palmitoyltransferase DHHC" evidence="8">
    <location>
        <begin position="130"/>
        <end position="289"/>
    </location>
</feature>
<evidence type="ECO:0000259" key="8">
    <source>
        <dbReference type="Pfam" id="PF01529"/>
    </source>
</evidence>
<comment type="catalytic activity">
    <reaction evidence="7">
        <text>L-cysteinyl-[protein] + hexadecanoyl-CoA = S-hexadecanoyl-L-cysteinyl-[protein] + CoA</text>
        <dbReference type="Rhea" id="RHEA:36683"/>
        <dbReference type="Rhea" id="RHEA-COMP:10131"/>
        <dbReference type="Rhea" id="RHEA-COMP:11032"/>
        <dbReference type="ChEBI" id="CHEBI:29950"/>
        <dbReference type="ChEBI" id="CHEBI:57287"/>
        <dbReference type="ChEBI" id="CHEBI:57379"/>
        <dbReference type="ChEBI" id="CHEBI:74151"/>
        <dbReference type="EC" id="2.3.1.225"/>
    </reaction>
</comment>
<dbReference type="InterPro" id="IPR039859">
    <property type="entry name" value="PFA4/ZDH16/20/ERF2-like"/>
</dbReference>
<dbReference type="GO" id="GO:0019706">
    <property type="term" value="F:protein-cysteine S-palmitoyltransferase activity"/>
    <property type="evidence" value="ECO:0007669"/>
    <property type="project" value="UniProtKB-EC"/>
</dbReference>
<evidence type="ECO:0000256" key="3">
    <source>
        <dbReference type="ARBA" id="ARBA00022692"/>
    </source>
</evidence>
<feature type="transmembrane region" description="Helical" evidence="7">
    <location>
        <begin position="12"/>
        <end position="30"/>
    </location>
</feature>
<feature type="transmembrane region" description="Helical" evidence="7">
    <location>
        <begin position="88"/>
        <end position="110"/>
    </location>
</feature>
<keyword evidence="2 7" id="KW-0808">Transferase</keyword>
<evidence type="ECO:0000256" key="2">
    <source>
        <dbReference type="ARBA" id="ARBA00022679"/>
    </source>
</evidence>
<evidence type="ECO:0000256" key="5">
    <source>
        <dbReference type="ARBA" id="ARBA00023136"/>
    </source>
</evidence>
<proteinExistence type="inferred from homology"/>
<dbReference type="InterPro" id="IPR001594">
    <property type="entry name" value="Palmitoyltrfase_DHHC"/>
</dbReference>
<name>A0A1B6MEH3_9HEMI</name>
<evidence type="ECO:0000256" key="4">
    <source>
        <dbReference type="ARBA" id="ARBA00022989"/>
    </source>
</evidence>
<dbReference type="EC" id="2.3.1.225" evidence="7"/>
<accession>A0A1B6MEH3</accession>
<comment type="domain">
    <text evidence="7">The DHHC domain is required for palmitoyltransferase activity.</text>
</comment>
<dbReference type="PANTHER" id="PTHR12246">
    <property type="entry name" value="PALMITOYLTRANSFERASE ZDHHC16"/>
    <property type="match status" value="1"/>
</dbReference>
<keyword evidence="3 7" id="KW-0812">Transmembrane</keyword>
<feature type="transmembrane region" description="Helical" evidence="7">
    <location>
        <begin position="175"/>
        <end position="194"/>
    </location>
</feature>
<gene>
    <name evidence="9" type="ORF">g.6202</name>
</gene>
<feature type="transmembrane region" description="Helical" evidence="7">
    <location>
        <begin position="254"/>
        <end position="274"/>
    </location>
</feature>